<dbReference type="EMBL" id="JAUDFV010000132">
    <property type="protein sequence ID" value="KAL2728651.1"/>
    <property type="molecule type" value="Genomic_DNA"/>
</dbReference>
<comment type="caution">
    <text evidence="2">The sequence shown here is derived from an EMBL/GenBank/DDBJ whole genome shotgun (WGS) entry which is preliminary data.</text>
</comment>
<evidence type="ECO:0000313" key="3">
    <source>
        <dbReference type="Proteomes" id="UP001607302"/>
    </source>
</evidence>
<reference evidence="2 3" key="1">
    <citation type="journal article" date="2024" name="Ann. Entomol. Soc. Am.">
        <title>Genomic analyses of the southern and eastern yellowjacket wasps (Hymenoptera: Vespidae) reveal evolutionary signatures of social life.</title>
        <authorList>
            <person name="Catto M.A."/>
            <person name="Caine P.B."/>
            <person name="Orr S.E."/>
            <person name="Hunt B.G."/>
            <person name="Goodisman M.A.D."/>
        </authorList>
    </citation>
    <scope>NUCLEOTIDE SEQUENCE [LARGE SCALE GENOMIC DNA]</scope>
    <source>
        <strain evidence="2">233</strain>
        <tissue evidence="2">Head and thorax</tissue>
    </source>
</reference>
<keyword evidence="1" id="KW-1133">Transmembrane helix</keyword>
<feature type="transmembrane region" description="Helical" evidence="1">
    <location>
        <begin position="51"/>
        <end position="72"/>
    </location>
</feature>
<name>A0ABD2B7E3_VESSQ</name>
<keyword evidence="3" id="KW-1185">Reference proteome</keyword>
<evidence type="ECO:0000313" key="2">
    <source>
        <dbReference type="EMBL" id="KAL2728651.1"/>
    </source>
</evidence>
<keyword evidence="1" id="KW-0812">Transmembrane</keyword>
<sequence>MKIRAGPKGDVYQRKKYAWILALSEMKVQLPSSGSGSGNSNSSSSSSSSSLIVAAAMWPGVLLLLLLLAVLLHPSRCSQVKVNYREKEKQVLDNILGPGRYDARIRPSGENGTGEYRVSPFIHKHFPISPYISRTVYSVIIRLTQRETVNKKRVDAVCSAGIGMKISTKKENCKEILDMIR</sequence>
<gene>
    <name evidence="2" type="ORF">V1478_006283</name>
</gene>
<dbReference type="AlphaFoldDB" id="A0ABD2B7E3"/>
<protein>
    <submittedName>
        <fullName evidence="2">Glutamate-gated chloride channel isoform X1</fullName>
    </submittedName>
</protein>
<keyword evidence="1" id="KW-0472">Membrane</keyword>
<evidence type="ECO:0000256" key="1">
    <source>
        <dbReference type="SAM" id="Phobius"/>
    </source>
</evidence>
<dbReference type="Proteomes" id="UP001607302">
    <property type="component" value="Unassembled WGS sequence"/>
</dbReference>
<organism evidence="2 3">
    <name type="scientific">Vespula squamosa</name>
    <name type="common">Southern yellow jacket</name>
    <name type="synonym">Wasp</name>
    <dbReference type="NCBI Taxonomy" id="30214"/>
    <lineage>
        <taxon>Eukaryota</taxon>
        <taxon>Metazoa</taxon>
        <taxon>Ecdysozoa</taxon>
        <taxon>Arthropoda</taxon>
        <taxon>Hexapoda</taxon>
        <taxon>Insecta</taxon>
        <taxon>Pterygota</taxon>
        <taxon>Neoptera</taxon>
        <taxon>Endopterygota</taxon>
        <taxon>Hymenoptera</taxon>
        <taxon>Apocrita</taxon>
        <taxon>Aculeata</taxon>
        <taxon>Vespoidea</taxon>
        <taxon>Vespidae</taxon>
        <taxon>Vespinae</taxon>
        <taxon>Vespula</taxon>
    </lineage>
</organism>
<accession>A0ABD2B7E3</accession>
<proteinExistence type="predicted"/>